<protein>
    <submittedName>
        <fullName evidence="2">Glycosyltransferase family 4 protein</fullName>
    </submittedName>
</protein>
<reference evidence="2" key="1">
    <citation type="submission" date="2021-04" db="EMBL/GenBank/DDBJ databases">
        <authorList>
            <person name="Pira H."/>
            <person name="Risdian C."/>
            <person name="Wink J."/>
        </authorList>
    </citation>
    <scope>NUCLEOTIDE SEQUENCE</scope>
    <source>
        <strain evidence="2">WHY3</strain>
    </source>
</reference>
<evidence type="ECO:0000313" key="3">
    <source>
        <dbReference type="Proteomes" id="UP001138894"/>
    </source>
</evidence>
<name>A0A9X1F8V4_9FLAO</name>
<feature type="domain" description="Glycosyl transferase family 1" evidence="1">
    <location>
        <begin position="152"/>
        <end position="316"/>
    </location>
</feature>
<dbReference type="RefSeq" id="WP_218545109.1">
    <property type="nucleotide sequence ID" value="NZ_JAGSPD010000003.1"/>
</dbReference>
<dbReference type="Proteomes" id="UP001138894">
    <property type="component" value="Unassembled WGS sequence"/>
</dbReference>
<keyword evidence="3" id="KW-1185">Reference proteome</keyword>
<proteinExistence type="predicted"/>
<dbReference type="PANTHER" id="PTHR12526:SF630">
    <property type="entry name" value="GLYCOSYLTRANSFERASE"/>
    <property type="match status" value="1"/>
</dbReference>
<dbReference type="GO" id="GO:0016757">
    <property type="term" value="F:glycosyltransferase activity"/>
    <property type="evidence" value="ECO:0007669"/>
    <property type="project" value="InterPro"/>
</dbReference>
<evidence type="ECO:0000259" key="1">
    <source>
        <dbReference type="Pfam" id="PF00534"/>
    </source>
</evidence>
<dbReference type="EMBL" id="JAGSPD010000003">
    <property type="protein sequence ID" value="MBV7268563.1"/>
    <property type="molecule type" value="Genomic_DNA"/>
</dbReference>
<organism evidence="2 3">
    <name type="scientific">Winogradskyella luteola</name>
    <dbReference type="NCBI Taxonomy" id="2828330"/>
    <lineage>
        <taxon>Bacteria</taxon>
        <taxon>Pseudomonadati</taxon>
        <taxon>Bacteroidota</taxon>
        <taxon>Flavobacteriia</taxon>
        <taxon>Flavobacteriales</taxon>
        <taxon>Flavobacteriaceae</taxon>
        <taxon>Winogradskyella</taxon>
    </lineage>
</organism>
<dbReference type="PANTHER" id="PTHR12526">
    <property type="entry name" value="GLYCOSYLTRANSFERASE"/>
    <property type="match status" value="1"/>
</dbReference>
<comment type="caution">
    <text evidence="2">The sequence shown here is derived from an EMBL/GenBank/DDBJ whole genome shotgun (WGS) entry which is preliminary data.</text>
</comment>
<evidence type="ECO:0000313" key="2">
    <source>
        <dbReference type="EMBL" id="MBV7268563.1"/>
    </source>
</evidence>
<dbReference type="CDD" id="cd03801">
    <property type="entry name" value="GT4_PimA-like"/>
    <property type="match status" value="1"/>
</dbReference>
<dbReference type="Pfam" id="PF00534">
    <property type="entry name" value="Glycos_transf_1"/>
    <property type="match status" value="1"/>
</dbReference>
<dbReference type="AlphaFoldDB" id="A0A9X1F8V4"/>
<sequence>MKNVLYLGNALSQKGRALTSIETLSVRLEEFCSVKIASNKSNKVLRLLDMIWLVFSNRSKADYILIDTYSTINFYYAFIVSQLCRLFKIKYIPILHGGNLEKRLKNNPKLSSLIFKYAYKLVSPSIFLKKVFERYGYTNIQHIPNSIEIEDFEFQNRNIQTIKLLWVRSFASIYNPELAISVLEVLVQNGYEAELTMIGPDIDGLMAKIKNQVEEKNLNVNFTGKLSREAWRELSRHCNVFINTTNFDNMPVSVIEAMALGLPVVSTNVGGLPYLVIDDVDGLLVPPEDIDAMFNAIVKLKIHKNLKDKMVINARNKVELFDWKAIKPKWEMLLS</sequence>
<dbReference type="InterPro" id="IPR001296">
    <property type="entry name" value="Glyco_trans_1"/>
</dbReference>
<gene>
    <name evidence="2" type="ORF">KCG49_05050</name>
</gene>
<accession>A0A9X1F8V4</accession>